<dbReference type="RefSeq" id="WP_086392893.1">
    <property type="nucleotide sequence ID" value="NZ_NFEH01000133.1"/>
</dbReference>
<dbReference type="Pfam" id="PF14594">
    <property type="entry name" value="Sipho_Gp37"/>
    <property type="match status" value="1"/>
</dbReference>
<reference evidence="2 3" key="1">
    <citation type="submission" date="2016-10" db="EMBL/GenBank/DDBJ databases">
        <title>Comparative genomics of Bacillus thuringiensis reveals a path to pathogens against multiple invertebrate hosts.</title>
        <authorList>
            <person name="Zheng J."/>
            <person name="Gao Q."/>
            <person name="Liu H."/>
            <person name="Peng D."/>
            <person name="Ruan L."/>
            <person name="Sun M."/>
        </authorList>
    </citation>
    <scope>NUCLEOTIDE SEQUENCE [LARGE SCALE GENOMIC DNA]</scope>
    <source>
        <strain evidence="2">BGSC 4W1</strain>
    </source>
</reference>
<dbReference type="AlphaFoldDB" id="A0A9X6JHN8"/>
<proteinExistence type="predicted"/>
<sequence length="373" mass="43044">MIIYTPDLQKIGEISDYESLSFGRSWEDVGTFELQISNDAKYAISLFDDNFILIDEKRVGIITNYSIDKNDKRTVKGFQLKKILGNRIITPPPNTTHDRRYADAETVMKHYVDRHAVYPSDSNRLIPNLVIKVNQKRGGYIQVESRLKNLAEQLKEISLASELGWDVYLDETTRQFVFDVFSGRNLTRHQQTYPPVIFSIALENVLEREFVKDTSNYKNTAYVGGQGEGEERRIVEVSTEQAKGLARKEVFIDARDVSNQTEDKKDKPESEIYQMLSDRGRQKLESEYNETFEFACVITEKPGMEYEKDWTIGDIVTCEDEKIGVSMDARVTNVEEISANNKKDLKVTFGTKRMDITKLLQRELSQIKNIIRN</sequence>
<organism evidence="2 3">
    <name type="scientific">Bacillus thuringiensis serovar kumamotoensis</name>
    <dbReference type="NCBI Taxonomy" id="132267"/>
    <lineage>
        <taxon>Bacteria</taxon>
        <taxon>Bacillati</taxon>
        <taxon>Bacillota</taxon>
        <taxon>Bacilli</taxon>
        <taxon>Bacillales</taxon>
        <taxon>Bacillaceae</taxon>
        <taxon>Bacillus</taxon>
        <taxon>Bacillus cereus group</taxon>
    </lineage>
</organism>
<evidence type="ECO:0000259" key="1">
    <source>
        <dbReference type="Pfam" id="PF14594"/>
    </source>
</evidence>
<dbReference type="EMBL" id="NFEH01000133">
    <property type="protein sequence ID" value="OTZ65767.1"/>
    <property type="molecule type" value="Genomic_DNA"/>
</dbReference>
<name>A0A9X6JHN8_BACUK</name>
<comment type="caution">
    <text evidence="2">The sequence shown here is derived from an EMBL/GenBank/DDBJ whole genome shotgun (WGS) entry which is preliminary data.</text>
</comment>
<gene>
    <name evidence="2" type="ORF">BK769_34290</name>
</gene>
<dbReference type="Proteomes" id="UP000195087">
    <property type="component" value="Unassembled WGS sequence"/>
</dbReference>
<protein>
    <recommendedName>
        <fullName evidence="1">Gp28/Gp37-like domain-containing protein</fullName>
    </recommendedName>
</protein>
<accession>A0A9X6JHN8</accession>
<feature type="domain" description="Gp28/Gp37-like" evidence="1">
    <location>
        <begin position="3"/>
        <end position="351"/>
    </location>
</feature>
<dbReference type="InterPro" id="IPR029432">
    <property type="entry name" value="Gp28/Gp37-like_dom"/>
</dbReference>
<evidence type="ECO:0000313" key="2">
    <source>
        <dbReference type="EMBL" id="OTZ65767.1"/>
    </source>
</evidence>
<evidence type="ECO:0000313" key="3">
    <source>
        <dbReference type="Proteomes" id="UP000195087"/>
    </source>
</evidence>